<dbReference type="EMBL" id="MK962754">
    <property type="protein sequence ID" value="QEG05615.1"/>
    <property type="molecule type" value="Genomic_DNA"/>
</dbReference>
<dbReference type="Proteomes" id="UP000324080">
    <property type="component" value="Segment"/>
</dbReference>
<name>A0A5B9MZL0_9CAUD</name>
<dbReference type="Pfam" id="PF23945">
    <property type="entry name" value="DUF7279"/>
    <property type="match status" value="1"/>
</dbReference>
<sequence>MMDCEASEKFPHGKVGFVKFAVRPTKRQIRQEKRKFRKSLK</sequence>
<dbReference type="InterPro" id="IPR055703">
    <property type="entry name" value="DUF7279"/>
</dbReference>
<proteinExistence type="predicted"/>
<organism evidence="1 2">
    <name type="scientific">Shigella phage JK36</name>
    <dbReference type="NCBI Taxonomy" id="2591060"/>
    <lineage>
        <taxon>Viruses</taxon>
        <taxon>Duplodnaviria</taxon>
        <taxon>Heunggongvirae</taxon>
        <taxon>Uroviricota</taxon>
        <taxon>Caudoviricetes</taxon>
        <taxon>Pantevenvirales</taxon>
        <taxon>Straboviridae</taxon>
        <taxon>Tevenvirinae</taxon>
        <taxon>Mosigvirus</taxon>
        <taxon>Mosigvirus mar005p1</taxon>
    </lineage>
</organism>
<accession>A0A5B9MZL0</accession>
<evidence type="ECO:0000313" key="1">
    <source>
        <dbReference type="EMBL" id="QEG05615.1"/>
    </source>
</evidence>
<evidence type="ECO:0000313" key="2">
    <source>
        <dbReference type="Proteomes" id="UP000324080"/>
    </source>
</evidence>
<protein>
    <submittedName>
        <fullName evidence="1">Uncharacterized protein</fullName>
    </submittedName>
</protein>
<gene>
    <name evidence="1" type="ORF">JK36_00035</name>
</gene>
<reference evidence="1 2" key="1">
    <citation type="submission" date="2019-05" db="EMBL/GenBank/DDBJ databases">
        <title>A quest of great importance - developing a broad spectrum Shigella ssp. and Escherichia coli phage collection.</title>
        <authorList>
            <person name="Kaczorowska J."/>
            <person name="Casey E."/>
            <person name="Neve H."/>
            <person name="Noben J.-P."/>
            <person name="Lugli G.A."/>
            <person name="Ventura M."/>
            <person name="van Sinderen D."/>
            <person name="Mahony J."/>
        </authorList>
    </citation>
    <scope>NUCLEOTIDE SEQUENCE [LARGE SCALE GENOMIC DNA]</scope>
    <source>
        <strain evidence="1 2">JK36</strain>
    </source>
</reference>